<evidence type="ECO:0000256" key="4">
    <source>
        <dbReference type="SAM" id="MobiDB-lite"/>
    </source>
</evidence>
<dbReference type="InterPro" id="IPR015854">
    <property type="entry name" value="ABC_transpr_LolD-like"/>
</dbReference>
<protein>
    <submittedName>
        <fullName evidence="6">Putative ABC transport system ATP-binding protein</fullName>
    </submittedName>
</protein>
<dbReference type="GO" id="GO:0005524">
    <property type="term" value="F:ATP binding"/>
    <property type="evidence" value="ECO:0007669"/>
    <property type="project" value="UniProtKB-KW"/>
</dbReference>
<gene>
    <name evidence="6" type="ORF">SAMN02745110_00632</name>
</gene>
<dbReference type="GO" id="GO:0098796">
    <property type="term" value="C:membrane protein complex"/>
    <property type="evidence" value="ECO:0007669"/>
    <property type="project" value="UniProtKB-ARBA"/>
</dbReference>
<evidence type="ECO:0000313" key="7">
    <source>
        <dbReference type="Proteomes" id="UP000189857"/>
    </source>
</evidence>
<dbReference type="InterPro" id="IPR003593">
    <property type="entry name" value="AAA+_ATPase"/>
</dbReference>
<dbReference type="OrthoDB" id="9802264at2"/>
<accession>A0A1T4L325</accession>
<feature type="region of interest" description="Disordered" evidence="4">
    <location>
        <begin position="232"/>
        <end position="253"/>
    </location>
</feature>
<dbReference type="CDD" id="cd03255">
    <property type="entry name" value="ABC_MJ0796_LolCDE_FtsE"/>
    <property type="match status" value="1"/>
</dbReference>
<evidence type="ECO:0000313" key="6">
    <source>
        <dbReference type="EMBL" id="SJZ48920.1"/>
    </source>
</evidence>
<feature type="compositionally biased region" description="Polar residues" evidence="4">
    <location>
        <begin position="242"/>
        <end position="253"/>
    </location>
</feature>
<dbReference type="GO" id="GO:0022857">
    <property type="term" value="F:transmembrane transporter activity"/>
    <property type="evidence" value="ECO:0007669"/>
    <property type="project" value="TreeGrafter"/>
</dbReference>
<dbReference type="InterPro" id="IPR017911">
    <property type="entry name" value="MacB-like_ATP-bd"/>
</dbReference>
<reference evidence="6 7" key="1">
    <citation type="submission" date="2017-02" db="EMBL/GenBank/DDBJ databases">
        <authorList>
            <person name="Peterson S.W."/>
        </authorList>
    </citation>
    <scope>NUCLEOTIDE SEQUENCE [LARGE SCALE GENOMIC DNA]</scope>
    <source>
        <strain evidence="6 7">ATCC 17233</strain>
    </source>
</reference>
<keyword evidence="1" id="KW-0813">Transport</keyword>
<name>A0A1T4L325_9FIRM</name>
<dbReference type="SMART" id="SM00382">
    <property type="entry name" value="AAA"/>
    <property type="match status" value="1"/>
</dbReference>
<dbReference type="RefSeq" id="WP_078786331.1">
    <property type="nucleotide sequence ID" value="NZ_FMTO01000005.1"/>
</dbReference>
<dbReference type="GO" id="GO:0016887">
    <property type="term" value="F:ATP hydrolysis activity"/>
    <property type="evidence" value="ECO:0007669"/>
    <property type="project" value="InterPro"/>
</dbReference>
<keyword evidence="2" id="KW-0547">Nucleotide-binding</keyword>
<keyword evidence="3 6" id="KW-0067">ATP-binding</keyword>
<evidence type="ECO:0000259" key="5">
    <source>
        <dbReference type="PROSITE" id="PS50893"/>
    </source>
</evidence>
<dbReference type="PANTHER" id="PTHR24220:SF86">
    <property type="entry name" value="ABC TRANSPORTER ABCH.1"/>
    <property type="match status" value="1"/>
</dbReference>
<dbReference type="GO" id="GO:0005886">
    <property type="term" value="C:plasma membrane"/>
    <property type="evidence" value="ECO:0007669"/>
    <property type="project" value="TreeGrafter"/>
</dbReference>
<dbReference type="Proteomes" id="UP000189857">
    <property type="component" value="Unassembled WGS sequence"/>
</dbReference>
<keyword evidence="7" id="KW-1185">Reference proteome</keyword>
<evidence type="ECO:0000256" key="3">
    <source>
        <dbReference type="ARBA" id="ARBA00022840"/>
    </source>
</evidence>
<dbReference type="EMBL" id="FUXA01000005">
    <property type="protein sequence ID" value="SJZ48920.1"/>
    <property type="molecule type" value="Genomic_DNA"/>
</dbReference>
<dbReference type="SUPFAM" id="SSF52540">
    <property type="entry name" value="P-loop containing nucleoside triphosphate hydrolases"/>
    <property type="match status" value="1"/>
</dbReference>
<evidence type="ECO:0000256" key="1">
    <source>
        <dbReference type="ARBA" id="ARBA00022448"/>
    </source>
</evidence>
<feature type="domain" description="ABC transporter" evidence="5">
    <location>
        <begin position="6"/>
        <end position="245"/>
    </location>
</feature>
<proteinExistence type="predicted"/>
<evidence type="ECO:0000256" key="2">
    <source>
        <dbReference type="ARBA" id="ARBA00022741"/>
    </source>
</evidence>
<organism evidence="6 7">
    <name type="scientific">Eubacterium ruminantium</name>
    <dbReference type="NCBI Taxonomy" id="42322"/>
    <lineage>
        <taxon>Bacteria</taxon>
        <taxon>Bacillati</taxon>
        <taxon>Bacillota</taxon>
        <taxon>Clostridia</taxon>
        <taxon>Eubacteriales</taxon>
        <taxon>Eubacteriaceae</taxon>
        <taxon>Eubacterium</taxon>
    </lineage>
</organism>
<dbReference type="AlphaFoldDB" id="A0A1T4L325"/>
<sequence length="253" mass="27830">MKNKVLSAKGLCKSFAHNGGQIHVISNADVDIYEGDLTVIMGASGSGKSTMLYALSGMDRPTSGEVIYEGDNIVKMSEKKLARLRSTAFGFVFQQIHLVSNLTLFENVAVPGYLDKSRSVAEINSFADSLLEKMNISNIKTHLPSQCSGGEQQRCAIARALINKPALVFADEPTGALNRKNTVEVLDLLTECNREGQSILMVTHDIRAALRATRILYIEDGKIIGEMTLPPYNKEDEKSRETQVNSWLSSMSW</sequence>
<dbReference type="InterPro" id="IPR003439">
    <property type="entry name" value="ABC_transporter-like_ATP-bd"/>
</dbReference>
<dbReference type="PANTHER" id="PTHR24220">
    <property type="entry name" value="IMPORT ATP-BINDING PROTEIN"/>
    <property type="match status" value="1"/>
</dbReference>
<dbReference type="Pfam" id="PF00005">
    <property type="entry name" value="ABC_tran"/>
    <property type="match status" value="1"/>
</dbReference>
<dbReference type="InterPro" id="IPR027417">
    <property type="entry name" value="P-loop_NTPase"/>
</dbReference>
<dbReference type="Gene3D" id="3.40.50.300">
    <property type="entry name" value="P-loop containing nucleotide triphosphate hydrolases"/>
    <property type="match status" value="1"/>
</dbReference>
<dbReference type="PROSITE" id="PS50893">
    <property type="entry name" value="ABC_TRANSPORTER_2"/>
    <property type="match status" value="1"/>
</dbReference>
<dbReference type="FunFam" id="3.40.50.300:FF:000032">
    <property type="entry name" value="Export ABC transporter ATP-binding protein"/>
    <property type="match status" value="1"/>
</dbReference>